<evidence type="ECO:0000313" key="3">
    <source>
        <dbReference type="EMBL" id="CAL1135903.1"/>
    </source>
</evidence>
<comment type="caution">
    <text evidence="2">The sequence shown here is derived from an EMBL/GenBank/DDBJ whole genome shotgun (WGS) entry which is preliminary data.</text>
</comment>
<keyword evidence="4" id="KW-1185">Reference proteome</keyword>
<dbReference type="Proteomes" id="UP001152797">
    <property type="component" value="Unassembled WGS sequence"/>
</dbReference>
<gene>
    <name evidence="2" type="ORF">C1SCF055_LOCUS10212</name>
</gene>
<proteinExistence type="predicted"/>
<feature type="region of interest" description="Disordered" evidence="1">
    <location>
        <begin position="360"/>
        <end position="380"/>
    </location>
</feature>
<accession>A0A9P1C0A8</accession>
<organism evidence="2">
    <name type="scientific">Cladocopium goreaui</name>
    <dbReference type="NCBI Taxonomy" id="2562237"/>
    <lineage>
        <taxon>Eukaryota</taxon>
        <taxon>Sar</taxon>
        <taxon>Alveolata</taxon>
        <taxon>Dinophyceae</taxon>
        <taxon>Suessiales</taxon>
        <taxon>Symbiodiniaceae</taxon>
        <taxon>Cladocopium</taxon>
    </lineage>
</organism>
<reference evidence="2" key="1">
    <citation type="submission" date="2022-10" db="EMBL/GenBank/DDBJ databases">
        <authorList>
            <person name="Chen Y."/>
            <person name="Dougan E. K."/>
            <person name="Chan C."/>
            <person name="Rhodes N."/>
            <person name="Thang M."/>
        </authorList>
    </citation>
    <scope>NUCLEOTIDE SEQUENCE</scope>
</reference>
<feature type="compositionally biased region" description="Polar residues" evidence="1">
    <location>
        <begin position="367"/>
        <end position="380"/>
    </location>
</feature>
<feature type="region of interest" description="Disordered" evidence="1">
    <location>
        <begin position="1"/>
        <end position="24"/>
    </location>
</feature>
<dbReference type="OrthoDB" id="446186at2759"/>
<name>A0A9P1C0A8_9DINO</name>
<dbReference type="AlphaFoldDB" id="A0A9P1C0A8"/>
<feature type="region of interest" description="Disordered" evidence="1">
    <location>
        <begin position="316"/>
        <end position="339"/>
    </location>
</feature>
<evidence type="ECO:0000313" key="4">
    <source>
        <dbReference type="Proteomes" id="UP001152797"/>
    </source>
</evidence>
<reference evidence="3" key="2">
    <citation type="submission" date="2024-04" db="EMBL/GenBank/DDBJ databases">
        <authorList>
            <person name="Chen Y."/>
            <person name="Shah S."/>
            <person name="Dougan E. K."/>
            <person name="Thang M."/>
            <person name="Chan C."/>
        </authorList>
    </citation>
    <scope>NUCLEOTIDE SEQUENCE [LARGE SCALE GENOMIC DNA]</scope>
</reference>
<evidence type="ECO:0000256" key="1">
    <source>
        <dbReference type="SAM" id="MobiDB-lite"/>
    </source>
</evidence>
<protein>
    <submittedName>
        <fullName evidence="2">Uncharacterized protein</fullName>
    </submittedName>
</protein>
<dbReference type="EMBL" id="CAMXCT030000724">
    <property type="protein sequence ID" value="CAL4769840.1"/>
    <property type="molecule type" value="Genomic_DNA"/>
</dbReference>
<sequence>MLTAEAAPSQSDAALPMYPGPIPELGPGRSRLESKVLDVEMDQCAQHLMAIAHTTEVAKAVVAVLADAGSRLQRCSTSKLNPELGKDCEEAMSVASRSFLDACGGLGAVLIGMASAISQNVMLPLESFHRNAFADHARKAKALEELRRKELSCSNAVTEEKTEKKATEKKKSSLASRFRDGEKDMAAAELKVHKAATAQTASIEELAIRTEEANEARVVRETASKDVRLLQSNVDFVRSRLLARCLKSSAGAWAEAAKEIQQGAEKLRVQVSKLRSSLDGAPGRTGLPELPSWAMEALKLSKSRPFTLSELNLDDNLEEDHPESPFTAPSPSLRSPIAGSPLLDMAAQLSSRDGTPAQFIGWFAPASPNTKSTPNSTPFD</sequence>
<dbReference type="EMBL" id="CAMXCT010000724">
    <property type="protein sequence ID" value="CAI3982528.1"/>
    <property type="molecule type" value="Genomic_DNA"/>
</dbReference>
<evidence type="ECO:0000313" key="2">
    <source>
        <dbReference type="EMBL" id="CAI3982528.1"/>
    </source>
</evidence>
<dbReference type="EMBL" id="CAMXCT020000724">
    <property type="protein sequence ID" value="CAL1135903.1"/>
    <property type="molecule type" value="Genomic_DNA"/>
</dbReference>